<comment type="caution">
    <text evidence="1">The sequence shown here is derived from an EMBL/GenBank/DDBJ whole genome shotgun (WGS) entry which is preliminary data.</text>
</comment>
<accession>A0A0F8W5X6</accession>
<protein>
    <submittedName>
        <fullName evidence="1">Uncharacterized protein</fullName>
    </submittedName>
</protein>
<name>A0A0F8W5X6_9ZZZZ</name>
<feature type="non-terminal residue" evidence="1">
    <location>
        <position position="50"/>
    </location>
</feature>
<gene>
    <name evidence="1" type="ORF">LCGC14_3108630</name>
</gene>
<dbReference type="AlphaFoldDB" id="A0A0F8W5X6"/>
<dbReference type="EMBL" id="LAZR01067203">
    <property type="protein sequence ID" value="KKK52072.1"/>
    <property type="molecule type" value="Genomic_DNA"/>
</dbReference>
<proteinExistence type="predicted"/>
<organism evidence="1">
    <name type="scientific">marine sediment metagenome</name>
    <dbReference type="NCBI Taxonomy" id="412755"/>
    <lineage>
        <taxon>unclassified sequences</taxon>
        <taxon>metagenomes</taxon>
        <taxon>ecological metagenomes</taxon>
    </lineage>
</organism>
<sequence>MFNERNHFKVVNESLSGQRAVDEDTFSSVAVLAERLERLKRTSNIFSNIT</sequence>
<reference evidence="1" key="1">
    <citation type="journal article" date="2015" name="Nature">
        <title>Complex archaea that bridge the gap between prokaryotes and eukaryotes.</title>
        <authorList>
            <person name="Spang A."/>
            <person name="Saw J.H."/>
            <person name="Jorgensen S.L."/>
            <person name="Zaremba-Niedzwiedzka K."/>
            <person name="Martijn J."/>
            <person name="Lind A.E."/>
            <person name="van Eijk R."/>
            <person name="Schleper C."/>
            <person name="Guy L."/>
            <person name="Ettema T.J."/>
        </authorList>
    </citation>
    <scope>NUCLEOTIDE SEQUENCE</scope>
</reference>
<evidence type="ECO:0000313" key="1">
    <source>
        <dbReference type="EMBL" id="KKK52072.1"/>
    </source>
</evidence>